<dbReference type="Proteomes" id="UP000289437">
    <property type="component" value="Unassembled WGS sequence"/>
</dbReference>
<name>A0A4Q0T1F3_9BACT</name>
<evidence type="ECO:0008006" key="3">
    <source>
        <dbReference type="Google" id="ProtNLM"/>
    </source>
</evidence>
<dbReference type="InterPro" id="IPR018550">
    <property type="entry name" value="Lipid-A_deacylase-rel"/>
</dbReference>
<dbReference type="InterPro" id="IPR011250">
    <property type="entry name" value="OMP/PagP_B-barrel"/>
</dbReference>
<accession>A0A4Q0T1F3</accession>
<dbReference type="SUPFAM" id="SSF56925">
    <property type="entry name" value="OMPA-like"/>
    <property type="match status" value="1"/>
</dbReference>
<evidence type="ECO:0000313" key="2">
    <source>
        <dbReference type="Proteomes" id="UP000289437"/>
    </source>
</evidence>
<sequence>MVAATASGGQVAANAFGSERSRPLEYGVIVQGGKGFTDNRDDFKFIMAGIHAGKVLTDDFGLGVLKGNFEYAVEIFPFWQSYTPKFQRANCVPITGSTVISCSGLYTTGGTYSGVSVTPIILRWNFKGTGKFVPWAQGAGGLLWTNHKYPAFGSPILNLGNDGPNTDASVFNFTPQGGVGFHYFVKPKRSVDFGINAVHISSASLGDKNPGVNASVQFNVGYTFWK</sequence>
<gene>
    <name evidence="1" type="ORF">GRAN_2655</name>
</gene>
<dbReference type="EMBL" id="RDSM01000002">
    <property type="protein sequence ID" value="RXH55798.1"/>
    <property type="molecule type" value="Genomic_DNA"/>
</dbReference>
<reference evidence="2" key="2">
    <citation type="submission" date="2019-02" db="EMBL/GenBank/DDBJ databases">
        <title>Granulicella sibirica sp. nov., a psychrotolerant acidobacterium isolated from an organic soil layer in forested tundra, West Siberia.</title>
        <authorList>
            <person name="Oshkin I.Y."/>
            <person name="Kulichevskaya I.S."/>
            <person name="Rijpstra W.I.C."/>
            <person name="Sinninghe Damste J.S."/>
            <person name="Rakitin A.L."/>
            <person name="Ravin N.V."/>
            <person name="Dedysh S.N."/>
        </authorList>
    </citation>
    <scope>NUCLEOTIDE SEQUENCE [LARGE SCALE GENOMIC DNA]</scope>
    <source>
        <strain evidence="2">AF10</strain>
    </source>
</reference>
<reference evidence="1 2" key="1">
    <citation type="submission" date="2018-11" db="EMBL/GenBank/DDBJ databases">
        <authorList>
            <person name="Mardanov A.V."/>
            <person name="Ravin N.V."/>
            <person name="Dedysh S.N."/>
        </authorList>
    </citation>
    <scope>NUCLEOTIDE SEQUENCE [LARGE SCALE GENOMIC DNA]</scope>
    <source>
        <strain evidence="1 2">AF10</strain>
    </source>
</reference>
<organism evidence="1 2">
    <name type="scientific">Granulicella sibirica</name>
    <dbReference type="NCBI Taxonomy" id="2479048"/>
    <lineage>
        <taxon>Bacteria</taxon>
        <taxon>Pseudomonadati</taxon>
        <taxon>Acidobacteriota</taxon>
        <taxon>Terriglobia</taxon>
        <taxon>Terriglobales</taxon>
        <taxon>Acidobacteriaceae</taxon>
        <taxon>Granulicella</taxon>
    </lineage>
</organism>
<protein>
    <recommendedName>
        <fullName evidence="3">Lipid A 3-O-deacylase PagL</fullName>
    </recommendedName>
</protein>
<comment type="caution">
    <text evidence="1">The sequence shown here is derived from an EMBL/GenBank/DDBJ whole genome shotgun (WGS) entry which is preliminary data.</text>
</comment>
<evidence type="ECO:0000313" key="1">
    <source>
        <dbReference type="EMBL" id="RXH55798.1"/>
    </source>
</evidence>
<keyword evidence="2" id="KW-1185">Reference proteome</keyword>
<proteinExistence type="predicted"/>
<dbReference type="Pfam" id="PF09411">
    <property type="entry name" value="PagL"/>
    <property type="match status" value="1"/>
</dbReference>
<dbReference type="Gene3D" id="2.40.160.20">
    <property type="match status" value="1"/>
</dbReference>
<dbReference type="AlphaFoldDB" id="A0A4Q0T1F3"/>